<keyword evidence="3" id="KW-1185">Reference proteome</keyword>
<evidence type="ECO:0000256" key="1">
    <source>
        <dbReference type="SAM" id="MobiDB-lite"/>
    </source>
</evidence>
<comment type="caution">
    <text evidence="2">The sequence shown here is derived from an EMBL/GenBank/DDBJ whole genome shotgun (WGS) entry which is preliminary data.</text>
</comment>
<feature type="region of interest" description="Disordered" evidence="1">
    <location>
        <begin position="17"/>
        <end position="55"/>
    </location>
</feature>
<sequence>MVGMRVEAGGLEEAEALARQAADHGDAEVPALPSPDTTGAHLALAEGPGPGRDTKATMALVTAGSARAPCTAARNVAVAIGPGHPLPTGAYINNANLADRYSELPSF</sequence>
<proteinExistence type="predicted"/>
<evidence type="ECO:0000313" key="2">
    <source>
        <dbReference type="EMBL" id="GHI85010.1"/>
    </source>
</evidence>
<dbReference type="Proteomes" id="UP000600026">
    <property type="component" value="Unassembled WGS sequence"/>
</dbReference>
<reference evidence="2" key="1">
    <citation type="submission" date="2020-09" db="EMBL/GenBank/DDBJ databases">
        <title>Whole genome shotgun sequence of Streptomyces xanthophaeus NBRC 12829.</title>
        <authorList>
            <person name="Komaki H."/>
            <person name="Tamura T."/>
        </authorList>
    </citation>
    <scope>NUCLEOTIDE SEQUENCE</scope>
    <source>
        <strain evidence="2">NBRC 12829</strain>
    </source>
</reference>
<name>A0A919LBY7_9ACTN</name>
<accession>A0A919LBY7</accession>
<protein>
    <submittedName>
        <fullName evidence="2">Uncharacterized protein</fullName>
    </submittedName>
</protein>
<organism evidence="2 3">
    <name type="scientific">Streptomyces xanthophaeus</name>
    <dbReference type="NCBI Taxonomy" id="67385"/>
    <lineage>
        <taxon>Bacteria</taxon>
        <taxon>Bacillati</taxon>
        <taxon>Actinomycetota</taxon>
        <taxon>Actinomycetes</taxon>
        <taxon>Kitasatosporales</taxon>
        <taxon>Streptomycetaceae</taxon>
        <taxon>Streptomyces</taxon>
    </lineage>
</organism>
<gene>
    <name evidence="2" type="ORF">Sxan_23740</name>
</gene>
<dbReference type="AlphaFoldDB" id="A0A919LBY7"/>
<dbReference type="EMBL" id="BNEE01000006">
    <property type="protein sequence ID" value="GHI85010.1"/>
    <property type="molecule type" value="Genomic_DNA"/>
</dbReference>
<evidence type="ECO:0000313" key="3">
    <source>
        <dbReference type="Proteomes" id="UP000600026"/>
    </source>
</evidence>